<dbReference type="CDD" id="cd18186">
    <property type="entry name" value="BTB_POZ_ZBTB_KLHL-like"/>
    <property type="match status" value="2"/>
</dbReference>
<dbReference type="OrthoDB" id="6359816at2759"/>
<dbReference type="EMBL" id="CAJFDI010000001">
    <property type="protein sequence ID" value="CAD5208663.1"/>
    <property type="molecule type" value="Genomic_DNA"/>
</dbReference>
<dbReference type="Proteomes" id="UP000582659">
    <property type="component" value="Unassembled WGS sequence"/>
</dbReference>
<dbReference type="Gene3D" id="3.30.710.10">
    <property type="entry name" value="Potassium Channel Kv1.1, Chain A"/>
    <property type="match status" value="2"/>
</dbReference>
<dbReference type="SUPFAM" id="SSF54695">
    <property type="entry name" value="POZ domain"/>
    <property type="match status" value="2"/>
</dbReference>
<accession>A0A7I8XAV7</accession>
<feature type="domain" description="BTB" evidence="1">
    <location>
        <begin position="343"/>
        <end position="407"/>
    </location>
</feature>
<dbReference type="AlphaFoldDB" id="A0A7I8XAV7"/>
<proteinExistence type="predicted"/>
<feature type="domain" description="BTB" evidence="1">
    <location>
        <begin position="47"/>
        <end position="105"/>
    </location>
</feature>
<comment type="caution">
    <text evidence="2">The sequence shown here is derived from an EMBL/GenBank/DDBJ whole genome shotgun (WGS) entry which is preliminary data.</text>
</comment>
<gene>
    <name evidence="2" type="ORF">BXYJ_LOCUS899</name>
</gene>
<reference evidence="2" key="1">
    <citation type="submission" date="2020-09" db="EMBL/GenBank/DDBJ databases">
        <authorList>
            <person name="Kikuchi T."/>
        </authorList>
    </citation>
    <scope>NUCLEOTIDE SEQUENCE</scope>
    <source>
        <strain evidence="2">Ka4C1</strain>
    </source>
</reference>
<dbReference type="InterPro" id="IPR011333">
    <property type="entry name" value="SKP1/BTB/POZ_sf"/>
</dbReference>
<dbReference type="EMBL" id="CAJFCV020000001">
    <property type="protein sequence ID" value="CAG9082394.1"/>
    <property type="molecule type" value="Genomic_DNA"/>
</dbReference>
<protein>
    <submittedName>
        <fullName evidence="2">(pine wood nematode) hypothetical protein</fullName>
    </submittedName>
</protein>
<organism evidence="2 3">
    <name type="scientific">Bursaphelenchus xylophilus</name>
    <name type="common">Pinewood nematode worm</name>
    <name type="synonym">Aphelenchoides xylophilus</name>
    <dbReference type="NCBI Taxonomy" id="6326"/>
    <lineage>
        <taxon>Eukaryota</taxon>
        <taxon>Metazoa</taxon>
        <taxon>Ecdysozoa</taxon>
        <taxon>Nematoda</taxon>
        <taxon>Chromadorea</taxon>
        <taxon>Rhabditida</taxon>
        <taxon>Tylenchina</taxon>
        <taxon>Tylenchomorpha</taxon>
        <taxon>Aphelenchoidea</taxon>
        <taxon>Aphelenchoididae</taxon>
        <taxon>Bursaphelenchus</taxon>
    </lineage>
</organism>
<dbReference type="PROSITE" id="PS50097">
    <property type="entry name" value="BTB"/>
    <property type="match status" value="2"/>
</dbReference>
<evidence type="ECO:0000313" key="2">
    <source>
        <dbReference type="EMBL" id="CAD5208663.1"/>
    </source>
</evidence>
<dbReference type="SMART" id="SM00225">
    <property type="entry name" value="BTB"/>
    <property type="match status" value="2"/>
</dbReference>
<name>A0A7I8XAV7_BURXY</name>
<dbReference type="SMR" id="A0A7I8XAV7"/>
<evidence type="ECO:0000313" key="3">
    <source>
        <dbReference type="Proteomes" id="UP000659654"/>
    </source>
</evidence>
<sequence>MKSRLCFAECEALRRDRHLETRINALKGKVSRNLEAPNEYFGNPEFSDFRIQAGERTFYVTKYQLALKSKVFARMLMVCMKEKNEGVMRLDEDPESVEAMLNFIYMYIRVKGGELAKKVIHLAHRYELDELKDQCEFEIVKHLTAEDAEESLFLASQLKLSLLFLKCNQILYFNFTHFEENSISCSTDQIWFDDYGFCYTSLEFTNHTNTRISFAIYSCDPLTQRMWFQVIEPAAKMTLSDAALRYINCPARTMGLIYYGPYVENCYVPLHLRPGSRFLSLEIASIPLCVRCISTTERMSSCSSNCIMSTRQKQLEAQIKALKEKVNSIPEVPNEYFGNPVFSNFQIQSGNKTFYVTKYQMALRSKVFAKMFMKIFYLPLYMKEKNEGVMKLDDDPKAVEAMLRFIYMNTKVKGNELARKVVRLAHCYEINELKDQCELEILESLTVKDAEESWILASQLKLPLVFLKCNEFLYQNFDGFEEHLISLNSKEISVSYDGYDYNGGPTITNHSEMSIAFKIYSCDPLTSRMAFQLIGPSKVLKLPPNTLEYSSCPSTSGMLYYAPYVKDSSANYNQLHLLPNARSITVFFRRR</sequence>
<dbReference type="InterPro" id="IPR000210">
    <property type="entry name" value="BTB/POZ_dom"/>
</dbReference>
<dbReference type="PANTHER" id="PTHR24413">
    <property type="entry name" value="SPECKLE-TYPE POZ PROTEIN"/>
    <property type="match status" value="1"/>
</dbReference>
<keyword evidence="3" id="KW-1185">Reference proteome</keyword>
<evidence type="ECO:0000259" key="1">
    <source>
        <dbReference type="PROSITE" id="PS50097"/>
    </source>
</evidence>
<dbReference type="Pfam" id="PF00651">
    <property type="entry name" value="BTB"/>
    <property type="match status" value="2"/>
</dbReference>
<dbReference type="Proteomes" id="UP000659654">
    <property type="component" value="Unassembled WGS sequence"/>
</dbReference>